<name>A0A7J6W172_THATH</name>
<proteinExistence type="predicted"/>
<gene>
    <name evidence="2" type="ORF">FRX31_020163</name>
</gene>
<comment type="caution">
    <text evidence="2">The sequence shown here is derived from an EMBL/GenBank/DDBJ whole genome shotgun (WGS) entry which is preliminary data.</text>
</comment>
<feature type="transmembrane region" description="Helical" evidence="1">
    <location>
        <begin position="46"/>
        <end position="63"/>
    </location>
</feature>
<dbReference type="EMBL" id="JABWDY010024429">
    <property type="protein sequence ID" value="KAF5190250.1"/>
    <property type="molecule type" value="Genomic_DNA"/>
</dbReference>
<sequence length="117" mass="13743">MDYASAKTPTNTQREGASSKRRFNPVMMMIQLCSLMVFLSKLKLGLGLHLLFFLILDLVHYHLSDQAEYAAQLTKVNETTVEELALKKWNIEWKMKMFMQMKEEKTRLAEEGRIERE</sequence>
<dbReference type="Proteomes" id="UP000554482">
    <property type="component" value="Unassembled WGS sequence"/>
</dbReference>
<keyword evidence="3" id="KW-1185">Reference proteome</keyword>
<evidence type="ECO:0000313" key="3">
    <source>
        <dbReference type="Proteomes" id="UP000554482"/>
    </source>
</evidence>
<evidence type="ECO:0000256" key="1">
    <source>
        <dbReference type="SAM" id="Phobius"/>
    </source>
</evidence>
<dbReference type="AlphaFoldDB" id="A0A7J6W172"/>
<keyword evidence="1" id="KW-1133">Transmembrane helix</keyword>
<organism evidence="2 3">
    <name type="scientific">Thalictrum thalictroides</name>
    <name type="common">Rue-anemone</name>
    <name type="synonym">Anemone thalictroides</name>
    <dbReference type="NCBI Taxonomy" id="46969"/>
    <lineage>
        <taxon>Eukaryota</taxon>
        <taxon>Viridiplantae</taxon>
        <taxon>Streptophyta</taxon>
        <taxon>Embryophyta</taxon>
        <taxon>Tracheophyta</taxon>
        <taxon>Spermatophyta</taxon>
        <taxon>Magnoliopsida</taxon>
        <taxon>Ranunculales</taxon>
        <taxon>Ranunculaceae</taxon>
        <taxon>Thalictroideae</taxon>
        <taxon>Thalictrum</taxon>
    </lineage>
</organism>
<keyword evidence="1" id="KW-0812">Transmembrane</keyword>
<protein>
    <submittedName>
        <fullName evidence="2">Uncharacterized protein</fullName>
    </submittedName>
</protein>
<keyword evidence="1" id="KW-0472">Membrane</keyword>
<evidence type="ECO:0000313" key="2">
    <source>
        <dbReference type="EMBL" id="KAF5190250.1"/>
    </source>
</evidence>
<accession>A0A7J6W172</accession>
<reference evidence="2 3" key="1">
    <citation type="submission" date="2020-06" db="EMBL/GenBank/DDBJ databases">
        <title>Transcriptomic and genomic resources for Thalictrum thalictroides and T. hernandezii: Facilitating candidate gene discovery in an emerging model plant lineage.</title>
        <authorList>
            <person name="Arias T."/>
            <person name="Riano-Pachon D.M."/>
            <person name="Di Stilio V.S."/>
        </authorList>
    </citation>
    <scope>NUCLEOTIDE SEQUENCE [LARGE SCALE GENOMIC DNA]</scope>
    <source>
        <strain evidence="3">cv. WT478/WT964</strain>
        <tissue evidence="2">Leaves</tissue>
    </source>
</reference>